<accession>A0A2J6T679</accession>
<dbReference type="RefSeq" id="XP_024735434.1">
    <property type="nucleotide sequence ID" value="XM_024883309.1"/>
</dbReference>
<proteinExistence type="predicted"/>
<protein>
    <submittedName>
        <fullName evidence="1">Uncharacterized protein</fullName>
    </submittedName>
</protein>
<sequence>MSSATDCRPIAEQRGATSQQLLWVQARVLKFETMHKGLWNANDSTWAFVPPNHMTLPIPAYEAAEVYQQEIHNALDTAEVFLISINEDPLGSIRSDRKDQRPGFCYDTLLVEHLRMAILSYGRVKDKKKRPAHWLFPIGRDWHSASMNVYWDIFKSCRGRLQSILGAWVTMIFRAFCWHHCHHLITSQTILQSEWRESQMPVYIG</sequence>
<dbReference type="Proteomes" id="UP000235371">
    <property type="component" value="Unassembled WGS sequence"/>
</dbReference>
<evidence type="ECO:0000313" key="1">
    <source>
        <dbReference type="EMBL" id="PMD58530.1"/>
    </source>
</evidence>
<dbReference type="STRING" id="1095630.A0A2J6T679"/>
<reference evidence="1 2" key="1">
    <citation type="submission" date="2016-04" db="EMBL/GenBank/DDBJ databases">
        <title>A degradative enzymes factory behind the ericoid mycorrhizal symbiosis.</title>
        <authorList>
            <consortium name="DOE Joint Genome Institute"/>
            <person name="Martino E."/>
            <person name="Morin E."/>
            <person name="Grelet G."/>
            <person name="Kuo A."/>
            <person name="Kohler A."/>
            <person name="Daghino S."/>
            <person name="Barry K."/>
            <person name="Choi C."/>
            <person name="Cichocki N."/>
            <person name="Clum A."/>
            <person name="Copeland A."/>
            <person name="Hainaut M."/>
            <person name="Haridas S."/>
            <person name="Labutti K."/>
            <person name="Lindquist E."/>
            <person name="Lipzen A."/>
            <person name="Khouja H.-R."/>
            <person name="Murat C."/>
            <person name="Ohm R."/>
            <person name="Olson A."/>
            <person name="Spatafora J."/>
            <person name="Veneault-Fourrey C."/>
            <person name="Henrissat B."/>
            <person name="Grigoriev I."/>
            <person name="Martin F."/>
            <person name="Perotto S."/>
        </authorList>
    </citation>
    <scope>NUCLEOTIDE SEQUENCE [LARGE SCALE GENOMIC DNA]</scope>
    <source>
        <strain evidence="1 2">E</strain>
    </source>
</reference>
<organism evidence="1 2">
    <name type="scientific">Hyaloscypha bicolor E</name>
    <dbReference type="NCBI Taxonomy" id="1095630"/>
    <lineage>
        <taxon>Eukaryota</taxon>
        <taxon>Fungi</taxon>
        <taxon>Dikarya</taxon>
        <taxon>Ascomycota</taxon>
        <taxon>Pezizomycotina</taxon>
        <taxon>Leotiomycetes</taxon>
        <taxon>Helotiales</taxon>
        <taxon>Hyaloscyphaceae</taxon>
        <taxon>Hyaloscypha</taxon>
        <taxon>Hyaloscypha bicolor</taxon>
    </lineage>
</organism>
<dbReference type="InParanoid" id="A0A2J6T679"/>
<name>A0A2J6T679_9HELO</name>
<keyword evidence="2" id="KW-1185">Reference proteome</keyword>
<dbReference type="OrthoDB" id="5227693at2759"/>
<evidence type="ECO:0000313" key="2">
    <source>
        <dbReference type="Proteomes" id="UP000235371"/>
    </source>
</evidence>
<dbReference type="GeneID" id="36591386"/>
<dbReference type="EMBL" id="KZ613822">
    <property type="protein sequence ID" value="PMD58530.1"/>
    <property type="molecule type" value="Genomic_DNA"/>
</dbReference>
<gene>
    <name evidence="1" type="ORF">K444DRAFT_631115</name>
</gene>
<dbReference type="AlphaFoldDB" id="A0A2J6T679"/>